<evidence type="ECO:0000256" key="5">
    <source>
        <dbReference type="ARBA" id="ARBA00023002"/>
    </source>
</evidence>
<evidence type="ECO:0000256" key="2">
    <source>
        <dbReference type="ARBA" id="ARBA00007532"/>
    </source>
</evidence>
<keyword evidence="7" id="KW-0676">Redox-active center</keyword>
<dbReference type="PANTHER" id="PTHR22912:SF160">
    <property type="entry name" value="DIHYDROLIPOYL DEHYDROGENASE"/>
    <property type="match status" value="1"/>
</dbReference>
<dbReference type="PRINTS" id="PR00411">
    <property type="entry name" value="PNDRDTASEI"/>
</dbReference>
<protein>
    <recommendedName>
        <fullName evidence="8">FAD/NAD(P)-binding domain-containing protein</fullName>
    </recommendedName>
</protein>
<accession>A0A383DUW3</accession>
<dbReference type="Pfam" id="PF07992">
    <property type="entry name" value="Pyr_redox_2"/>
    <property type="match status" value="1"/>
</dbReference>
<dbReference type="EMBL" id="UINC01220415">
    <property type="protein sequence ID" value="SVE48317.1"/>
    <property type="molecule type" value="Genomic_DNA"/>
</dbReference>
<feature type="non-terminal residue" evidence="9">
    <location>
        <position position="114"/>
    </location>
</feature>
<gene>
    <name evidence="9" type="ORF">METZ01_LOCUS501171</name>
</gene>
<evidence type="ECO:0000256" key="1">
    <source>
        <dbReference type="ARBA" id="ARBA00001974"/>
    </source>
</evidence>
<dbReference type="InterPro" id="IPR050151">
    <property type="entry name" value="Class-I_Pyr_Nuc-Dis_Oxidored"/>
</dbReference>
<keyword evidence="5" id="KW-0560">Oxidoreductase</keyword>
<evidence type="ECO:0000256" key="6">
    <source>
        <dbReference type="ARBA" id="ARBA00023157"/>
    </source>
</evidence>
<evidence type="ECO:0000256" key="4">
    <source>
        <dbReference type="ARBA" id="ARBA00022827"/>
    </source>
</evidence>
<keyword evidence="6" id="KW-1015">Disulfide bond</keyword>
<dbReference type="Gene3D" id="3.50.50.60">
    <property type="entry name" value="FAD/NAD(P)-binding domain"/>
    <property type="match status" value="1"/>
</dbReference>
<proteinExistence type="inferred from homology"/>
<dbReference type="GO" id="GO:0006103">
    <property type="term" value="P:2-oxoglutarate metabolic process"/>
    <property type="evidence" value="ECO:0007669"/>
    <property type="project" value="TreeGrafter"/>
</dbReference>
<dbReference type="GO" id="GO:0050660">
    <property type="term" value="F:flavin adenine dinucleotide binding"/>
    <property type="evidence" value="ECO:0007669"/>
    <property type="project" value="TreeGrafter"/>
</dbReference>
<evidence type="ECO:0000313" key="9">
    <source>
        <dbReference type="EMBL" id="SVE48317.1"/>
    </source>
</evidence>
<evidence type="ECO:0000256" key="3">
    <source>
        <dbReference type="ARBA" id="ARBA00022630"/>
    </source>
</evidence>
<dbReference type="AlphaFoldDB" id="A0A383DUW3"/>
<evidence type="ECO:0000256" key="7">
    <source>
        <dbReference type="ARBA" id="ARBA00023284"/>
    </source>
</evidence>
<dbReference type="PROSITE" id="PS00076">
    <property type="entry name" value="PYRIDINE_REDOX_1"/>
    <property type="match status" value="1"/>
</dbReference>
<feature type="domain" description="FAD/NAD(P)-binding" evidence="8">
    <location>
        <begin position="11"/>
        <end position="111"/>
    </location>
</feature>
<dbReference type="InterPro" id="IPR023753">
    <property type="entry name" value="FAD/NAD-binding_dom"/>
</dbReference>
<comment type="similarity">
    <text evidence="2">Belongs to the class-I pyridine nucleotide-disulfide oxidoreductase family.</text>
</comment>
<dbReference type="InterPro" id="IPR012999">
    <property type="entry name" value="Pyr_OxRdtase_I_AS"/>
</dbReference>
<dbReference type="PANTHER" id="PTHR22912">
    <property type="entry name" value="DISULFIDE OXIDOREDUCTASE"/>
    <property type="match status" value="1"/>
</dbReference>
<name>A0A383DUW3_9ZZZZ</name>
<sequence length="114" mass="11855">MPMSQTTYTADVVVIGGGPAGYTAAFLAADRGMSVTLVDEAPRPGGVCLYRGCMPSKALLHAAKLLNDARDASAFGVSFGPPSIDVDRLRGWKDDVVSKLTGGLAQLSKQRGIT</sequence>
<dbReference type="SUPFAM" id="SSF51905">
    <property type="entry name" value="FAD/NAD(P)-binding domain"/>
    <property type="match status" value="1"/>
</dbReference>
<dbReference type="InterPro" id="IPR036188">
    <property type="entry name" value="FAD/NAD-bd_sf"/>
</dbReference>
<keyword evidence="3" id="KW-0285">Flavoprotein</keyword>
<dbReference type="GO" id="GO:0004148">
    <property type="term" value="F:dihydrolipoyl dehydrogenase (NADH) activity"/>
    <property type="evidence" value="ECO:0007669"/>
    <property type="project" value="TreeGrafter"/>
</dbReference>
<keyword evidence="4" id="KW-0274">FAD</keyword>
<reference evidence="9" key="1">
    <citation type="submission" date="2018-05" db="EMBL/GenBank/DDBJ databases">
        <authorList>
            <person name="Lanie J.A."/>
            <person name="Ng W.-L."/>
            <person name="Kazmierczak K.M."/>
            <person name="Andrzejewski T.M."/>
            <person name="Davidsen T.M."/>
            <person name="Wayne K.J."/>
            <person name="Tettelin H."/>
            <person name="Glass J.I."/>
            <person name="Rusch D."/>
            <person name="Podicherti R."/>
            <person name="Tsui H.-C.T."/>
            <person name="Winkler M.E."/>
        </authorList>
    </citation>
    <scope>NUCLEOTIDE SEQUENCE</scope>
</reference>
<organism evidence="9">
    <name type="scientific">marine metagenome</name>
    <dbReference type="NCBI Taxonomy" id="408172"/>
    <lineage>
        <taxon>unclassified sequences</taxon>
        <taxon>metagenomes</taxon>
        <taxon>ecological metagenomes</taxon>
    </lineage>
</organism>
<comment type="cofactor">
    <cofactor evidence="1">
        <name>FAD</name>
        <dbReference type="ChEBI" id="CHEBI:57692"/>
    </cofactor>
</comment>
<evidence type="ECO:0000259" key="8">
    <source>
        <dbReference type="Pfam" id="PF07992"/>
    </source>
</evidence>